<dbReference type="GO" id="GO:0016052">
    <property type="term" value="P:carbohydrate catabolic process"/>
    <property type="evidence" value="ECO:0007669"/>
    <property type="project" value="InterPro"/>
</dbReference>
<sequence length="262" mass="28994">MKSIVTIAYLAALSLGTAQSGFALARTPPTLSVPRTPTTPKLDADPADPAWKDAAAIPALGLCLGDQQKDLHPLATQVKLLWSEDALYVRFLCDDDQQYIPNHGHDSPIWKGDAVEVFLDVKGDARQWIELEVSPSNDTFDQLATLTAEPRSDADGLLESEVSQRDWWTDLSWDLDGWRTAARIDAHGGWIVDMAIPASALRRLGRNKYAPLTMRANFIRYKYLPAPAGEARRLLAMDWAPVVYGCPHLSPQAMGYLQLQTK</sequence>
<dbReference type="Pfam" id="PF06452">
    <property type="entry name" value="CBM9_1"/>
    <property type="match status" value="1"/>
</dbReference>
<dbReference type="AlphaFoldDB" id="A0A402CVP2"/>
<dbReference type="OrthoDB" id="189902at2"/>
<evidence type="ECO:0000313" key="1">
    <source>
        <dbReference type="EMBL" id="BDI30480.1"/>
    </source>
</evidence>
<organism evidence="1 2">
    <name type="scientific">Capsulimonas corticalis</name>
    <dbReference type="NCBI Taxonomy" id="2219043"/>
    <lineage>
        <taxon>Bacteria</taxon>
        <taxon>Bacillati</taxon>
        <taxon>Armatimonadota</taxon>
        <taxon>Armatimonadia</taxon>
        <taxon>Capsulimonadales</taxon>
        <taxon>Capsulimonadaceae</taxon>
        <taxon>Capsulimonas</taxon>
    </lineage>
</organism>
<dbReference type="KEGG" id="ccot:CCAX7_25310"/>
<gene>
    <name evidence="1" type="ORF">CCAX7_25310</name>
</gene>
<dbReference type="CDD" id="cd09620">
    <property type="entry name" value="CBM9_like_3"/>
    <property type="match status" value="1"/>
</dbReference>
<keyword evidence="2" id="KW-1185">Reference proteome</keyword>
<dbReference type="SUPFAM" id="SSF49344">
    <property type="entry name" value="CBD9-like"/>
    <property type="match status" value="1"/>
</dbReference>
<reference evidence="1 2" key="1">
    <citation type="journal article" date="2019" name="Int. J. Syst. Evol. Microbiol.">
        <title>Capsulimonas corticalis gen. nov., sp. nov., an aerobic capsulated bacterium, of a novel bacterial order, Capsulimonadales ord. nov., of the class Armatimonadia of the phylum Armatimonadetes.</title>
        <authorList>
            <person name="Li J."/>
            <person name="Kudo C."/>
            <person name="Tonouchi A."/>
        </authorList>
    </citation>
    <scope>NUCLEOTIDE SEQUENCE [LARGE SCALE GENOMIC DNA]</scope>
    <source>
        <strain evidence="1 2">AX-7</strain>
    </source>
</reference>
<dbReference type="RefSeq" id="WP_119321432.1">
    <property type="nucleotide sequence ID" value="NZ_AP025739.1"/>
</dbReference>
<dbReference type="GO" id="GO:0004553">
    <property type="term" value="F:hydrolase activity, hydrolyzing O-glycosyl compounds"/>
    <property type="evidence" value="ECO:0007669"/>
    <property type="project" value="InterPro"/>
</dbReference>
<name>A0A402CVP2_9BACT</name>
<protein>
    <submittedName>
        <fullName evidence="1">Uncharacterized protein</fullName>
    </submittedName>
</protein>
<evidence type="ECO:0000313" key="2">
    <source>
        <dbReference type="Proteomes" id="UP000287394"/>
    </source>
</evidence>
<dbReference type="EMBL" id="AP025739">
    <property type="protein sequence ID" value="BDI30480.1"/>
    <property type="molecule type" value="Genomic_DNA"/>
</dbReference>
<dbReference type="Gene3D" id="2.60.40.1190">
    <property type="match status" value="1"/>
</dbReference>
<dbReference type="GO" id="GO:0030246">
    <property type="term" value="F:carbohydrate binding"/>
    <property type="evidence" value="ECO:0007669"/>
    <property type="project" value="InterPro"/>
</dbReference>
<dbReference type="Proteomes" id="UP000287394">
    <property type="component" value="Chromosome"/>
</dbReference>
<accession>A0A402CVP2</accession>
<dbReference type="InterPro" id="IPR010502">
    <property type="entry name" value="Carb-bd_dom_fam9"/>
</dbReference>
<proteinExistence type="predicted"/>